<keyword evidence="3" id="KW-0378">Hydrolase</keyword>
<dbReference type="InterPro" id="IPR038128">
    <property type="entry name" value="Gamma_PGA_hydro_sf"/>
</dbReference>
<reference evidence="4" key="2">
    <citation type="submission" date="2017-10" db="EMBL/GenBank/DDBJ databases">
        <title>Staphylococcus edaphicus sp. nov., isolated in Antarctica, harbouring mecC gene and genomic islands essential in adaptation to extreme environment.</title>
        <authorList>
            <person name="Pantucek R."/>
            <person name="Sedlacek I."/>
            <person name="Indrakova A."/>
            <person name="Vrbovska V."/>
            <person name="Maslanova I."/>
            <person name="Kovarovic V."/>
            <person name="Svec P."/>
            <person name="Kralova S."/>
            <person name="Kristofova L."/>
            <person name="Keklakova J."/>
            <person name="Petras P."/>
            <person name="Doskar J."/>
        </authorList>
    </citation>
    <scope>NUCLEOTIDE SEQUENCE [LARGE SCALE GENOMIC DNA]</scope>
    <source>
        <strain evidence="4">CCM 5085</strain>
    </source>
</reference>
<reference evidence="2" key="3">
    <citation type="submission" date="2017-10" db="EMBL/GenBank/DDBJ databases">
        <authorList>
            <person name="Vrbovska V."/>
            <person name="Kovarovic V."/>
            <person name="Indrakova A."/>
        </authorList>
    </citation>
    <scope>NUCLEOTIDE SEQUENCE</scope>
    <source>
        <strain evidence="2">CCM 8730</strain>
    </source>
</reference>
<dbReference type="OrthoDB" id="7721587at2"/>
<dbReference type="AlphaFoldDB" id="A0A2C6WHG6"/>
<keyword evidence="1" id="KW-0812">Transmembrane</keyword>
<dbReference type="EMBL" id="CP093217">
    <property type="protein sequence ID" value="UQW81438.1"/>
    <property type="molecule type" value="Genomic_DNA"/>
</dbReference>
<keyword evidence="5" id="KW-1185">Reference proteome</keyword>
<gene>
    <name evidence="2" type="ORF">BTJ66_12890</name>
    <name evidence="3" type="ORF">MNY58_12915</name>
</gene>
<dbReference type="Gene3D" id="3.40.630.100">
    <property type="entry name" value="Poly-gamma-glutamate hydrolase, zinc-binding motif"/>
    <property type="match status" value="1"/>
</dbReference>
<feature type="transmembrane region" description="Helical" evidence="1">
    <location>
        <begin position="9"/>
        <end position="31"/>
    </location>
</feature>
<evidence type="ECO:0000313" key="3">
    <source>
        <dbReference type="EMBL" id="UQW81438.1"/>
    </source>
</evidence>
<dbReference type="Proteomes" id="UP001056588">
    <property type="component" value="Chromosome"/>
</dbReference>
<dbReference type="Pfam" id="PF05908">
    <property type="entry name" value="Gamma_PGA_hydro"/>
    <property type="match status" value="1"/>
</dbReference>
<name>A0A2C6WHG6_9STAP</name>
<dbReference type="EMBL" id="MRZN01000031">
    <property type="protein sequence ID" value="PHK48560.1"/>
    <property type="molecule type" value="Genomic_DNA"/>
</dbReference>
<evidence type="ECO:0000313" key="5">
    <source>
        <dbReference type="Proteomes" id="UP001056588"/>
    </source>
</evidence>
<proteinExistence type="predicted"/>
<sequence length="248" mass="28480">MKKVFYSYLYYLIMLMIVCIILASLYFVYAWKQEQPQNQDYYKSFTELKSDTKEHQDWQTNAKTTKNKDILITAIHGGGIEPGTSELAKLISKKGDFNLYSFEGLMKSNNQKLHVTSTRFDDPKLIKLTNKSNESISIHGVQEQKKVVYIGGKDKAMAKSITKALEKEGFNVEKSPNYVNGDSSKNIINQNDTGSGVQLEISTQYRKSFFDNKRLDRQTRENPNDYKQSIYDFAEAVTQGIKEQTTKN</sequence>
<keyword evidence="1" id="KW-1133">Transmembrane helix</keyword>
<evidence type="ECO:0000313" key="4">
    <source>
        <dbReference type="Proteomes" id="UP000223828"/>
    </source>
</evidence>
<reference evidence="2" key="1">
    <citation type="journal article" date="2017" name="Appl. Environ. Microbiol.">
        <title>Staphylococcus edaphicus sp. nov., isolated in Antarctica, harbours mecC gene and genomic islands with suspected role in adaptation to extreme environment.</title>
        <authorList>
            <person name="Pantucek R."/>
            <person name="Sedlacek I."/>
            <person name="Indrakova A."/>
            <person name="Vrbovska V."/>
            <person name="Maslanova I."/>
            <person name="Kovarovic V."/>
            <person name="Svec P."/>
            <person name="Kralova S."/>
            <person name="Kristofova L."/>
            <person name="Keklakova J."/>
            <person name="Petras P."/>
            <person name="Doskar J."/>
        </authorList>
    </citation>
    <scope>NUCLEOTIDE SEQUENCE</scope>
    <source>
        <strain evidence="2">CCM 8730</strain>
    </source>
</reference>
<dbReference type="RefSeq" id="WP_099091343.1">
    <property type="nucleotide sequence ID" value="NZ_CP093217.1"/>
</dbReference>
<organism evidence="2 4">
    <name type="scientific">Staphylococcus edaphicus</name>
    <dbReference type="NCBI Taxonomy" id="1955013"/>
    <lineage>
        <taxon>Bacteria</taxon>
        <taxon>Bacillati</taxon>
        <taxon>Bacillota</taxon>
        <taxon>Bacilli</taxon>
        <taxon>Bacillales</taxon>
        <taxon>Staphylococcaceae</taxon>
        <taxon>Staphylococcus</taxon>
    </lineage>
</organism>
<dbReference type="GO" id="GO:0016787">
    <property type="term" value="F:hydrolase activity"/>
    <property type="evidence" value="ECO:0007669"/>
    <property type="project" value="UniProtKB-KW"/>
</dbReference>
<protein>
    <submittedName>
        <fullName evidence="3">Poly-gamma-glutamate hydrolase family protein</fullName>
    </submittedName>
</protein>
<accession>A0A2C6WHG6</accession>
<reference evidence="3" key="4">
    <citation type="submission" date="2022-03" db="EMBL/GenBank/DDBJ databases">
        <title>Complete Genome Sequence of Staphylococcus edaphicus strain CCM 8731.</title>
        <authorList>
            <person name="Rimmer C.O."/>
            <person name="Thomas J.C."/>
        </authorList>
    </citation>
    <scope>NUCLEOTIDE SEQUENCE</scope>
    <source>
        <strain evidence="3">CCM 8731</strain>
    </source>
</reference>
<dbReference type="Proteomes" id="UP000223828">
    <property type="component" value="Unassembled WGS sequence"/>
</dbReference>
<keyword evidence="1" id="KW-0472">Membrane</keyword>
<dbReference type="InterPro" id="IPR008585">
    <property type="entry name" value="Gamma_PGA_hydro"/>
</dbReference>
<evidence type="ECO:0000313" key="2">
    <source>
        <dbReference type="EMBL" id="PHK48560.1"/>
    </source>
</evidence>
<evidence type="ECO:0000256" key="1">
    <source>
        <dbReference type="SAM" id="Phobius"/>
    </source>
</evidence>